<dbReference type="Gene3D" id="3.10.20.30">
    <property type="match status" value="1"/>
</dbReference>
<dbReference type="STRING" id="569365.A0A0D2DGN7"/>
<feature type="modified residue" description="1-thioglycine; alternate" evidence="5">
    <location>
        <position position="146"/>
    </location>
</feature>
<evidence type="ECO:0000256" key="4">
    <source>
        <dbReference type="ARBA" id="ARBA00023150"/>
    </source>
</evidence>
<evidence type="ECO:0000256" key="5">
    <source>
        <dbReference type="HAMAP-Rule" id="MF_03051"/>
    </source>
</evidence>
<dbReference type="InterPro" id="IPR012675">
    <property type="entry name" value="Beta-grasp_dom_sf"/>
</dbReference>
<dbReference type="PANTHER" id="PTHR33359">
    <property type="entry name" value="MOLYBDOPTERIN SYNTHASE SULFUR CARRIER SUBUNIT"/>
    <property type="match status" value="1"/>
</dbReference>
<dbReference type="GO" id="GO:0030366">
    <property type="term" value="F:molybdopterin synthase activity"/>
    <property type="evidence" value="ECO:0007669"/>
    <property type="project" value="UniProtKB-UniRule"/>
</dbReference>
<dbReference type="GeneID" id="27340863"/>
<keyword evidence="8" id="KW-1185">Reference proteome</keyword>
<dbReference type="HAMAP" id="MF_03051">
    <property type="entry name" value="MOCS2A"/>
    <property type="match status" value="1"/>
</dbReference>
<dbReference type="GO" id="GO:0006777">
    <property type="term" value="P:Mo-molybdopterin cofactor biosynthetic process"/>
    <property type="evidence" value="ECO:0007669"/>
    <property type="project" value="UniProtKB-UniRule"/>
</dbReference>
<dbReference type="GO" id="GO:1990140">
    <property type="term" value="C:molybdopterin synthase complex"/>
    <property type="evidence" value="ECO:0007669"/>
    <property type="project" value="UniProtKB-UniRule"/>
</dbReference>
<gene>
    <name evidence="5" type="primary">cnxG</name>
    <name evidence="7" type="ORF">PV07_01669</name>
</gene>
<evidence type="ECO:0000256" key="2">
    <source>
        <dbReference type="ARBA" id="ARBA00022553"/>
    </source>
</evidence>
<dbReference type="HOGENOM" id="CLU_114601_6_0_1"/>
<evidence type="ECO:0000313" key="7">
    <source>
        <dbReference type="EMBL" id="KIW34929.1"/>
    </source>
</evidence>
<keyword evidence="4 5" id="KW-0501">Molybdenum cofactor biosynthesis</keyword>
<dbReference type="RefSeq" id="XP_016255145.1">
    <property type="nucleotide sequence ID" value="XM_016388217.1"/>
</dbReference>
<comment type="PTM">
    <text evidence="5">C-terminal thiocarboxylation occurs in 2 steps, it is first acyl-adenylated (-COAMP) via the hesA/moeB/thiF part of UBA4, then thiocarboxylated (-COSH) via the rhodanese domain of UBA4.</text>
</comment>
<evidence type="ECO:0000256" key="3">
    <source>
        <dbReference type="ARBA" id="ARBA00022741"/>
    </source>
</evidence>
<proteinExistence type="inferred from homology"/>
<keyword evidence="2 5" id="KW-0597">Phosphoprotein</keyword>
<feature type="region of interest" description="Disordered" evidence="6">
    <location>
        <begin position="99"/>
        <end position="127"/>
    </location>
</feature>
<name>A0A0D2DGN7_9EURO</name>
<protein>
    <recommendedName>
        <fullName evidence="5">Molybdopterin synthase sulfur carrier subunit</fullName>
    </recommendedName>
    <alternativeName>
        <fullName evidence="5">Common component for nitrate reductase and xanthine dehydrogenase protein G</fullName>
    </alternativeName>
    <alternativeName>
        <fullName evidence="5">Molybdenum cofactor synthesis protein 2 small subunit</fullName>
    </alternativeName>
    <alternativeName>
        <fullName evidence="5">Molybdenum cofactor synthesis protein 2A</fullName>
    </alternativeName>
    <alternativeName>
        <fullName evidence="5">Sulfur carrier protein MOCS2A</fullName>
        <shortName evidence="5">MOCS2A</shortName>
    </alternativeName>
</protein>
<comment type="pathway">
    <text evidence="5">Cofactor biosynthesis; molybdopterin biosynthesis.</text>
</comment>
<feature type="modified residue" description="Glycyl adenylate; alternate" evidence="5">
    <location>
        <position position="146"/>
    </location>
</feature>
<dbReference type="InterPro" id="IPR003749">
    <property type="entry name" value="ThiS/MoaD-like"/>
</dbReference>
<dbReference type="OrthoDB" id="5595860at2759"/>
<reference evidence="7 8" key="1">
    <citation type="submission" date="2015-01" db="EMBL/GenBank/DDBJ databases">
        <title>The Genome Sequence of Cladophialophora immunda CBS83496.</title>
        <authorList>
            <consortium name="The Broad Institute Genomics Platform"/>
            <person name="Cuomo C."/>
            <person name="de Hoog S."/>
            <person name="Gorbushina A."/>
            <person name="Stielow B."/>
            <person name="Teixiera M."/>
            <person name="Abouelleil A."/>
            <person name="Chapman S.B."/>
            <person name="Priest M."/>
            <person name="Young S.K."/>
            <person name="Wortman J."/>
            <person name="Nusbaum C."/>
            <person name="Birren B."/>
        </authorList>
    </citation>
    <scope>NUCLEOTIDE SEQUENCE [LARGE SCALE GENOMIC DNA]</scope>
    <source>
        <strain evidence="7 8">CBS 83496</strain>
    </source>
</reference>
<evidence type="ECO:0000313" key="8">
    <source>
        <dbReference type="Proteomes" id="UP000054466"/>
    </source>
</evidence>
<dbReference type="GO" id="GO:1990133">
    <property type="term" value="C:molybdopterin adenylyltransferase complex"/>
    <property type="evidence" value="ECO:0007669"/>
    <property type="project" value="TreeGrafter"/>
</dbReference>
<dbReference type="SUPFAM" id="SSF54285">
    <property type="entry name" value="MoaD/ThiS"/>
    <property type="match status" value="1"/>
</dbReference>
<comment type="subunit">
    <text evidence="5">Heterotetramer; composed of 2 small (MOCS2A) and 2 large (MOCS2B) subunits.</text>
</comment>
<comment type="similarity">
    <text evidence="5">Belongs to the MoaD family. MOCS2A subfamily.</text>
</comment>
<dbReference type="InterPro" id="IPR044672">
    <property type="entry name" value="MOCS2A"/>
</dbReference>
<organism evidence="7 8">
    <name type="scientific">Cladophialophora immunda</name>
    <dbReference type="NCBI Taxonomy" id="569365"/>
    <lineage>
        <taxon>Eukaryota</taxon>
        <taxon>Fungi</taxon>
        <taxon>Dikarya</taxon>
        <taxon>Ascomycota</taxon>
        <taxon>Pezizomycotina</taxon>
        <taxon>Eurotiomycetes</taxon>
        <taxon>Chaetothyriomycetidae</taxon>
        <taxon>Chaetothyriales</taxon>
        <taxon>Herpotrichiellaceae</taxon>
        <taxon>Cladophialophora</taxon>
    </lineage>
</organism>
<dbReference type="UniPathway" id="UPA00344"/>
<dbReference type="VEuPathDB" id="FungiDB:PV07_01669"/>
<dbReference type="Proteomes" id="UP000054466">
    <property type="component" value="Unassembled WGS sequence"/>
</dbReference>
<dbReference type="InterPro" id="IPR016155">
    <property type="entry name" value="Mopterin_synth/thiamin_S_b"/>
</dbReference>
<dbReference type="EMBL" id="KN847040">
    <property type="protein sequence ID" value="KIW34929.1"/>
    <property type="molecule type" value="Genomic_DNA"/>
</dbReference>
<dbReference type="Pfam" id="PF02597">
    <property type="entry name" value="ThiS"/>
    <property type="match status" value="1"/>
</dbReference>
<feature type="compositionally biased region" description="Low complexity" evidence="6">
    <location>
        <begin position="1"/>
        <end position="22"/>
    </location>
</feature>
<keyword evidence="1 5" id="KW-0963">Cytoplasm</keyword>
<evidence type="ECO:0000256" key="1">
    <source>
        <dbReference type="ARBA" id="ARBA00022490"/>
    </source>
</evidence>
<sequence>MSSTTTGTTTSAAPNPSSLSPAEAKGTGTGTGTFTLLLFASASTFAGGLETLRFPAPTTLRGVFEALEARFPGMRAKVLRSAAVTVNLEYVDFDLDADADADAGDEGARGVGDAPDDRREEARGSGLDLVIRDGDEVGIIPPVSSG</sequence>
<dbReference type="AlphaFoldDB" id="A0A0D2DGN7"/>
<comment type="subcellular location">
    <subcellularLocation>
        <location evidence="5">Cytoplasm</location>
    </subcellularLocation>
</comment>
<evidence type="ECO:0000256" key="6">
    <source>
        <dbReference type="SAM" id="MobiDB-lite"/>
    </source>
</evidence>
<dbReference type="CDD" id="cd00754">
    <property type="entry name" value="Ubl_MoaD"/>
    <property type="match status" value="1"/>
</dbReference>
<dbReference type="GO" id="GO:0000166">
    <property type="term" value="F:nucleotide binding"/>
    <property type="evidence" value="ECO:0007669"/>
    <property type="project" value="UniProtKB-KW"/>
</dbReference>
<dbReference type="InterPro" id="IPR028887">
    <property type="entry name" value="MOCS2A_euk"/>
</dbReference>
<accession>A0A0D2DGN7</accession>
<feature type="region of interest" description="Disordered" evidence="6">
    <location>
        <begin position="1"/>
        <end position="26"/>
    </location>
</feature>
<keyword evidence="3 5" id="KW-0547">Nucleotide-binding</keyword>
<comment type="function">
    <text evidence="5">Acts as a sulfur carrier required for molybdopterin biosynthesis. Component of the molybdopterin synthase complex that catalyzes the conversion of precursor Z into molybdopterin by mediating the incorporation of 2 sulfur atoms into precursor Z to generate a dithiolene group. In the complex, serves as sulfur donor by being thiocarboxylated (-COSH) at its C-terminus by UBA4. After interaction with MOCS2B, the sulfur is then transferred to precursor Z to form molybdopterin.</text>
</comment>
<dbReference type="PANTHER" id="PTHR33359:SF1">
    <property type="entry name" value="MOLYBDOPTERIN SYNTHASE SULFUR CARRIER SUBUNIT"/>
    <property type="match status" value="1"/>
</dbReference>